<name>A0ABN7VVL4_GIGMA</name>
<evidence type="ECO:0000313" key="4">
    <source>
        <dbReference type="EMBL" id="CAG8802279.1"/>
    </source>
</evidence>
<keyword evidence="1" id="KW-0863">Zinc-finger</keyword>
<feature type="domain" description="CCHC-type" evidence="3">
    <location>
        <begin position="18"/>
        <end position="31"/>
    </location>
</feature>
<feature type="non-terminal residue" evidence="4">
    <location>
        <position position="1"/>
    </location>
</feature>
<protein>
    <submittedName>
        <fullName evidence="4">17396_t:CDS:1</fullName>
    </submittedName>
</protein>
<dbReference type="EMBL" id="CAJVQB010023602">
    <property type="protein sequence ID" value="CAG8802279.1"/>
    <property type="molecule type" value="Genomic_DNA"/>
</dbReference>
<gene>
    <name evidence="4" type="ORF">GMARGA_LOCUS23388</name>
</gene>
<dbReference type="InterPro" id="IPR001878">
    <property type="entry name" value="Znf_CCHC"/>
</dbReference>
<keyword evidence="1" id="KW-0862">Zinc</keyword>
<keyword evidence="5" id="KW-1185">Reference proteome</keyword>
<dbReference type="InterPro" id="IPR036875">
    <property type="entry name" value="Znf_CCHC_sf"/>
</dbReference>
<dbReference type="PROSITE" id="PS50158">
    <property type="entry name" value="ZF_CCHC"/>
    <property type="match status" value="1"/>
</dbReference>
<evidence type="ECO:0000259" key="3">
    <source>
        <dbReference type="PROSITE" id="PS50158"/>
    </source>
</evidence>
<keyword evidence="1" id="KW-0479">Metal-binding</keyword>
<proteinExistence type="predicted"/>
<evidence type="ECO:0000256" key="2">
    <source>
        <dbReference type="SAM" id="MobiDB-lite"/>
    </source>
</evidence>
<feature type="compositionally biased region" description="Basic and acidic residues" evidence="2">
    <location>
        <begin position="82"/>
        <end position="102"/>
    </location>
</feature>
<dbReference type="SUPFAM" id="SSF57756">
    <property type="entry name" value="Retrovirus zinc finger-like domains"/>
    <property type="match status" value="1"/>
</dbReference>
<evidence type="ECO:0000256" key="1">
    <source>
        <dbReference type="PROSITE-ProRule" id="PRU00047"/>
    </source>
</evidence>
<feature type="region of interest" description="Disordered" evidence="2">
    <location>
        <begin position="78"/>
        <end position="102"/>
    </location>
</feature>
<accession>A0ABN7VVL4</accession>
<dbReference type="Pfam" id="PF00098">
    <property type="entry name" value="zf-CCHC"/>
    <property type="match status" value="1"/>
</dbReference>
<evidence type="ECO:0000313" key="5">
    <source>
        <dbReference type="Proteomes" id="UP000789901"/>
    </source>
</evidence>
<reference evidence="4 5" key="1">
    <citation type="submission" date="2021-06" db="EMBL/GenBank/DDBJ databases">
        <authorList>
            <person name="Kallberg Y."/>
            <person name="Tangrot J."/>
            <person name="Rosling A."/>
        </authorList>
    </citation>
    <scope>NUCLEOTIDE SEQUENCE [LARGE SCALE GENOMIC DNA]</scope>
    <source>
        <strain evidence="4 5">120-4 pot B 10/14</strain>
    </source>
</reference>
<sequence length="102" mass="11753">HTQVLAAKSSSRPKKFNCYKCEDLGHIAKNCLSEKVKTLKPQYKLVKQSNKEKEQNKNINLATVKSSEENEVYVMHLQPYTTDRKGARSKQKQSESRKEEAL</sequence>
<organism evidence="4 5">
    <name type="scientific">Gigaspora margarita</name>
    <dbReference type="NCBI Taxonomy" id="4874"/>
    <lineage>
        <taxon>Eukaryota</taxon>
        <taxon>Fungi</taxon>
        <taxon>Fungi incertae sedis</taxon>
        <taxon>Mucoromycota</taxon>
        <taxon>Glomeromycotina</taxon>
        <taxon>Glomeromycetes</taxon>
        <taxon>Diversisporales</taxon>
        <taxon>Gigasporaceae</taxon>
        <taxon>Gigaspora</taxon>
    </lineage>
</organism>
<dbReference type="Gene3D" id="4.10.60.10">
    <property type="entry name" value="Zinc finger, CCHC-type"/>
    <property type="match status" value="1"/>
</dbReference>
<comment type="caution">
    <text evidence="4">The sequence shown here is derived from an EMBL/GenBank/DDBJ whole genome shotgun (WGS) entry which is preliminary data.</text>
</comment>
<dbReference type="Proteomes" id="UP000789901">
    <property type="component" value="Unassembled WGS sequence"/>
</dbReference>